<reference evidence="2" key="1">
    <citation type="journal article" date="2019" name="Int. J. Syst. Evol. Microbiol.">
        <title>The Global Catalogue of Microorganisms (GCM) 10K type strain sequencing project: providing services to taxonomists for standard genome sequencing and annotation.</title>
        <authorList>
            <consortium name="The Broad Institute Genomics Platform"/>
            <consortium name="The Broad Institute Genome Sequencing Center for Infectious Disease"/>
            <person name="Wu L."/>
            <person name="Ma J."/>
        </authorList>
    </citation>
    <scope>NUCLEOTIDE SEQUENCE [LARGE SCALE GENOMIC DNA]</scope>
    <source>
        <strain evidence="2">JCM 31202</strain>
    </source>
</reference>
<comment type="caution">
    <text evidence="1">The sequence shown here is derived from an EMBL/GenBank/DDBJ whole genome shotgun (WGS) entry which is preliminary data.</text>
</comment>
<evidence type="ECO:0000313" key="1">
    <source>
        <dbReference type="EMBL" id="MFD0905094.1"/>
    </source>
</evidence>
<name>A0ABW3EZX0_9ACTN</name>
<organism evidence="1 2">
    <name type="scientific">Actinomadura sediminis</name>
    <dbReference type="NCBI Taxonomy" id="1038904"/>
    <lineage>
        <taxon>Bacteria</taxon>
        <taxon>Bacillati</taxon>
        <taxon>Actinomycetota</taxon>
        <taxon>Actinomycetes</taxon>
        <taxon>Streptosporangiales</taxon>
        <taxon>Thermomonosporaceae</taxon>
        <taxon>Actinomadura</taxon>
    </lineage>
</organism>
<protein>
    <submittedName>
        <fullName evidence="1">Uncharacterized protein</fullName>
    </submittedName>
</protein>
<accession>A0ABW3EZX0</accession>
<sequence>MLVLGAGGGTGLAAVRVAAAPKVLDDLLNRRIVGKVALLP</sequence>
<keyword evidence="2" id="KW-1185">Reference proteome</keyword>
<dbReference type="EMBL" id="JBHTJA010000115">
    <property type="protein sequence ID" value="MFD0905094.1"/>
    <property type="molecule type" value="Genomic_DNA"/>
</dbReference>
<evidence type="ECO:0000313" key="2">
    <source>
        <dbReference type="Proteomes" id="UP001596972"/>
    </source>
</evidence>
<dbReference type="Proteomes" id="UP001596972">
    <property type="component" value="Unassembled WGS sequence"/>
</dbReference>
<proteinExistence type="predicted"/>
<dbReference type="RefSeq" id="WP_378305639.1">
    <property type="nucleotide sequence ID" value="NZ_JBHTJA010000115.1"/>
</dbReference>
<gene>
    <name evidence="1" type="ORF">ACFQ11_32275</name>
</gene>